<sequence length="436" mass="47131">MPASPHHNPLADWLRTHAVALDHLDPEAPLDDLEPLRATIGDARVVAIGESSHFINEFASMRERILRFLTESCGFTVMAFEYGFSEGFTLDAWAQGEGTDGDLSAHLVGTVPVGVDEPLRWIRRHNRTAATPVRFAGIDIPAAGGSLLPTLVPVADYLRRIDPESLPVVEEAIRIADSFAGGSAAVAAPAWARLATAEQDALSAILTRLLIRFLSVEPLYVSRGDQHSYDIALRRIEGACHADYTFRAMADLFAGKGLTADTSARDLYMAESVLWHLERLGPETRIVLAAHNAHIQKTPVSFDGRLTGLPMGQHLHRALNDDYFALGLTSTTGHTADMPRDENAPFGFTIEATALEPAEPGSIEAAFADAGLGLSIADLHQAGPRETHGNADLAPGPDRIRIQSAYLHTPVLEAFDAILHTPTSTVADNLRDMRDA</sequence>
<dbReference type="EMBL" id="JAPHNL010000001">
    <property type="protein sequence ID" value="MCX3058234.1"/>
    <property type="molecule type" value="Genomic_DNA"/>
</dbReference>
<dbReference type="Pfam" id="PF05139">
    <property type="entry name" value="Erythro_esteras"/>
    <property type="match status" value="1"/>
</dbReference>
<evidence type="ECO:0000313" key="1">
    <source>
        <dbReference type="EMBL" id="MCX3058234.1"/>
    </source>
</evidence>
<dbReference type="Proteomes" id="UP001163064">
    <property type="component" value="Unassembled WGS sequence"/>
</dbReference>
<organism evidence="1 2">
    <name type="scientific">Streptomyces beihaiensis</name>
    <dbReference type="NCBI Taxonomy" id="2984495"/>
    <lineage>
        <taxon>Bacteria</taxon>
        <taxon>Bacillati</taxon>
        <taxon>Actinomycetota</taxon>
        <taxon>Actinomycetes</taxon>
        <taxon>Kitasatosporales</taxon>
        <taxon>Streptomycetaceae</taxon>
        <taxon>Streptomyces</taxon>
    </lineage>
</organism>
<gene>
    <name evidence="1" type="ORF">OFY01_00290</name>
</gene>
<dbReference type="InterPro" id="IPR007815">
    <property type="entry name" value="Emycin_Estase"/>
</dbReference>
<dbReference type="Gene3D" id="3.30.1870.10">
    <property type="entry name" value="EreA-like, domain 2"/>
    <property type="match status" value="1"/>
</dbReference>
<evidence type="ECO:0000313" key="2">
    <source>
        <dbReference type="Proteomes" id="UP001163064"/>
    </source>
</evidence>
<dbReference type="CDD" id="cd14728">
    <property type="entry name" value="Ere-like"/>
    <property type="match status" value="1"/>
</dbReference>
<dbReference type="SUPFAM" id="SSF159501">
    <property type="entry name" value="EreA/ChaN-like"/>
    <property type="match status" value="1"/>
</dbReference>
<dbReference type="PANTHER" id="PTHR31299:SF0">
    <property type="entry name" value="ESTERASE, PUTATIVE (AFU_ORTHOLOGUE AFUA_1G05850)-RELATED"/>
    <property type="match status" value="1"/>
</dbReference>
<dbReference type="InterPro" id="IPR016273">
    <property type="entry name" value="Emycin_Estase_proteobac"/>
</dbReference>
<accession>A0ABT3TMH5</accession>
<dbReference type="Gene3D" id="1.20.1440.30">
    <property type="entry name" value="Biosynthetic Protein domain"/>
    <property type="match status" value="1"/>
</dbReference>
<proteinExistence type="predicted"/>
<keyword evidence="2" id="KW-1185">Reference proteome</keyword>
<comment type="caution">
    <text evidence="1">The sequence shown here is derived from an EMBL/GenBank/DDBJ whole genome shotgun (WGS) entry which is preliminary data.</text>
</comment>
<dbReference type="InterPro" id="IPR052036">
    <property type="entry name" value="Hydrolase/PRTase-associated"/>
</dbReference>
<dbReference type="RefSeq" id="WP_266595075.1">
    <property type="nucleotide sequence ID" value="NZ_JAPHNL010000001.1"/>
</dbReference>
<protein>
    <submittedName>
        <fullName evidence="1">Erythromycin esterase family protein</fullName>
    </submittedName>
</protein>
<dbReference type="PIRSF" id="PIRSF000880">
    <property type="entry name" value="Eryth_est"/>
    <property type="match status" value="1"/>
</dbReference>
<dbReference type="PANTHER" id="PTHR31299">
    <property type="entry name" value="ESTERASE, PUTATIVE (AFU_ORTHOLOGUE AFUA_1G05850)-RELATED"/>
    <property type="match status" value="1"/>
</dbReference>
<reference evidence="1" key="1">
    <citation type="submission" date="2022-10" db="EMBL/GenBank/DDBJ databases">
        <title>Streptomyces beihaiensis sp. nov., a chitin degrading actinobacterium, isolated from shrimp pond soil.</title>
        <authorList>
            <person name="Xie J."/>
            <person name="Shen N."/>
        </authorList>
    </citation>
    <scope>NUCLEOTIDE SEQUENCE</scope>
    <source>
        <strain evidence="1">GXMU-J5</strain>
    </source>
</reference>
<dbReference type="Gene3D" id="3.40.1660.10">
    <property type="entry name" value="EreA-like (biosynthetic domain)"/>
    <property type="match status" value="1"/>
</dbReference>
<name>A0ABT3TMH5_9ACTN</name>